<proteinExistence type="inferred from homology"/>
<keyword evidence="15" id="KW-1185">Reference proteome</keyword>
<evidence type="ECO:0000256" key="11">
    <source>
        <dbReference type="ARBA" id="ARBA00023303"/>
    </source>
</evidence>
<comment type="catalytic activity">
    <reaction evidence="12">
        <text>K(+)(in) = K(+)(out)</text>
        <dbReference type="Rhea" id="RHEA:29463"/>
        <dbReference type="ChEBI" id="CHEBI:29103"/>
    </reaction>
</comment>
<keyword evidence="8 13" id="KW-1133">Transmembrane helix</keyword>
<evidence type="ECO:0008006" key="16">
    <source>
        <dbReference type="Google" id="ProtNLM"/>
    </source>
</evidence>
<dbReference type="GO" id="GO:0015252">
    <property type="term" value="F:proton channel activity"/>
    <property type="evidence" value="ECO:0007669"/>
    <property type="project" value="InterPro"/>
</dbReference>
<accession>A0A0R1UZV1</accession>
<evidence type="ECO:0000256" key="1">
    <source>
        <dbReference type="ARBA" id="ARBA00004141"/>
    </source>
</evidence>
<evidence type="ECO:0000256" key="8">
    <source>
        <dbReference type="ARBA" id="ARBA00022989"/>
    </source>
</evidence>
<evidence type="ECO:0000256" key="2">
    <source>
        <dbReference type="ARBA" id="ARBA00006920"/>
    </source>
</evidence>
<feature type="transmembrane region" description="Helical" evidence="13">
    <location>
        <begin position="83"/>
        <end position="104"/>
    </location>
</feature>
<organism evidence="14 15">
    <name type="scientific">Liquorilactobacillus satsumensis DSM 16230 = JCM 12392</name>
    <dbReference type="NCBI Taxonomy" id="1423801"/>
    <lineage>
        <taxon>Bacteria</taxon>
        <taxon>Bacillati</taxon>
        <taxon>Bacillota</taxon>
        <taxon>Bacilli</taxon>
        <taxon>Lactobacillales</taxon>
        <taxon>Lactobacillaceae</taxon>
        <taxon>Liquorilactobacillus</taxon>
    </lineage>
</organism>
<comment type="subcellular location">
    <subcellularLocation>
        <location evidence="1">Membrane</location>
        <topology evidence="1">Multi-pass membrane protein</topology>
    </subcellularLocation>
</comment>
<evidence type="ECO:0000256" key="7">
    <source>
        <dbReference type="ARBA" id="ARBA00022958"/>
    </source>
</evidence>
<feature type="transmembrane region" description="Helical" evidence="13">
    <location>
        <begin position="116"/>
        <end position="137"/>
    </location>
</feature>
<evidence type="ECO:0000256" key="10">
    <source>
        <dbReference type="ARBA" id="ARBA00023136"/>
    </source>
</evidence>
<dbReference type="InterPro" id="IPR010617">
    <property type="entry name" value="TMEM175-like"/>
</dbReference>
<gene>
    <name evidence="14" type="ORF">FD50_GL000677</name>
</gene>
<sequence>MCKREVKTMSKSRLEAFSDGIFAIIITIMVLELKVPATGAWSELIKPSFFATLSAYLLSFLFVASFWISHHMIITPVKVVDKVLLWSNIGLLLPISLLPLVTAWHGRYPSATAPSVCYLLIYVLSVLGLYILGQVSLARVSPVQRTECYETNKTRLWLVVFGLISLAVTFVIPLVSSVSVFIILIYWLRASNQKDVRRKF</sequence>
<keyword evidence="4" id="KW-0633">Potassium transport</keyword>
<keyword evidence="9" id="KW-0406">Ion transport</keyword>
<feature type="transmembrane region" description="Helical" evidence="13">
    <location>
        <begin position="20"/>
        <end position="37"/>
    </location>
</feature>
<evidence type="ECO:0000313" key="15">
    <source>
        <dbReference type="Proteomes" id="UP000051166"/>
    </source>
</evidence>
<comment type="caution">
    <text evidence="14">The sequence shown here is derived from an EMBL/GenBank/DDBJ whole genome shotgun (WGS) entry which is preliminary data.</text>
</comment>
<keyword evidence="7" id="KW-0630">Potassium</keyword>
<reference evidence="14 15" key="1">
    <citation type="journal article" date="2015" name="Genome Announc.">
        <title>Expanding the biotechnology potential of lactobacilli through comparative genomics of 213 strains and associated genera.</title>
        <authorList>
            <person name="Sun Z."/>
            <person name="Harris H.M."/>
            <person name="McCann A."/>
            <person name="Guo C."/>
            <person name="Argimon S."/>
            <person name="Zhang W."/>
            <person name="Yang X."/>
            <person name="Jeffery I.B."/>
            <person name="Cooney J.C."/>
            <person name="Kagawa T.F."/>
            <person name="Liu W."/>
            <person name="Song Y."/>
            <person name="Salvetti E."/>
            <person name="Wrobel A."/>
            <person name="Rasinkangas P."/>
            <person name="Parkhill J."/>
            <person name="Rea M.C."/>
            <person name="O'Sullivan O."/>
            <person name="Ritari J."/>
            <person name="Douillard F.P."/>
            <person name="Paul Ross R."/>
            <person name="Yang R."/>
            <person name="Briner A.E."/>
            <person name="Felis G.E."/>
            <person name="de Vos W.M."/>
            <person name="Barrangou R."/>
            <person name="Klaenhammer T.R."/>
            <person name="Caufield P.W."/>
            <person name="Cui Y."/>
            <person name="Zhang H."/>
            <person name="O'Toole P.W."/>
        </authorList>
    </citation>
    <scope>NUCLEOTIDE SEQUENCE [LARGE SCALE GENOMIC DNA]</scope>
    <source>
        <strain evidence="14 15">DSM 16230</strain>
    </source>
</reference>
<evidence type="ECO:0000256" key="9">
    <source>
        <dbReference type="ARBA" id="ARBA00023065"/>
    </source>
</evidence>
<dbReference type="PANTHER" id="PTHR31462:SF5">
    <property type="entry name" value="ENDOSOMAL_LYSOSOMAL PROTON CHANNEL TMEM175"/>
    <property type="match status" value="1"/>
</dbReference>
<evidence type="ECO:0000256" key="4">
    <source>
        <dbReference type="ARBA" id="ARBA00022538"/>
    </source>
</evidence>
<evidence type="ECO:0000313" key="14">
    <source>
        <dbReference type="EMBL" id="KRL98864.1"/>
    </source>
</evidence>
<protein>
    <recommendedName>
        <fullName evidence="16">Integral membrane protein</fullName>
    </recommendedName>
</protein>
<dbReference type="GO" id="GO:0016020">
    <property type="term" value="C:membrane"/>
    <property type="evidence" value="ECO:0007669"/>
    <property type="project" value="UniProtKB-SubCell"/>
</dbReference>
<keyword evidence="10 13" id="KW-0472">Membrane</keyword>
<keyword evidence="11" id="KW-0407">Ion channel</keyword>
<evidence type="ECO:0000256" key="5">
    <source>
        <dbReference type="ARBA" id="ARBA00022692"/>
    </source>
</evidence>
<dbReference type="STRING" id="1423801.FD50_GL000677"/>
<dbReference type="PANTHER" id="PTHR31462">
    <property type="entry name" value="ENDOSOMAL/LYSOSOMAL POTASSIUM CHANNEL TMEM175"/>
    <property type="match status" value="1"/>
</dbReference>
<dbReference type="AlphaFoldDB" id="A0A0R1UZV1"/>
<evidence type="ECO:0000256" key="13">
    <source>
        <dbReference type="SAM" id="Phobius"/>
    </source>
</evidence>
<keyword evidence="5 13" id="KW-0812">Transmembrane</keyword>
<evidence type="ECO:0000256" key="6">
    <source>
        <dbReference type="ARBA" id="ARBA00022826"/>
    </source>
</evidence>
<evidence type="ECO:0000256" key="12">
    <source>
        <dbReference type="ARBA" id="ARBA00034430"/>
    </source>
</evidence>
<dbReference type="Pfam" id="PF06736">
    <property type="entry name" value="TMEM175"/>
    <property type="match status" value="1"/>
</dbReference>
<comment type="similarity">
    <text evidence="2">Belongs to the TMEM175 family.</text>
</comment>
<keyword evidence="6" id="KW-0631">Potassium channel</keyword>
<dbReference type="Proteomes" id="UP000051166">
    <property type="component" value="Unassembled WGS sequence"/>
</dbReference>
<feature type="transmembrane region" description="Helical" evidence="13">
    <location>
        <begin position="157"/>
        <end position="188"/>
    </location>
</feature>
<feature type="transmembrane region" description="Helical" evidence="13">
    <location>
        <begin position="49"/>
        <end position="68"/>
    </location>
</feature>
<keyword evidence="3" id="KW-0813">Transport</keyword>
<evidence type="ECO:0000256" key="3">
    <source>
        <dbReference type="ARBA" id="ARBA00022448"/>
    </source>
</evidence>
<name>A0A0R1UZV1_9LACO</name>
<dbReference type="GO" id="GO:0005267">
    <property type="term" value="F:potassium channel activity"/>
    <property type="evidence" value="ECO:0007669"/>
    <property type="project" value="UniProtKB-KW"/>
</dbReference>
<dbReference type="EMBL" id="AZFQ01000036">
    <property type="protein sequence ID" value="KRL98864.1"/>
    <property type="molecule type" value="Genomic_DNA"/>
</dbReference>
<dbReference type="PATRIC" id="fig|1423801.4.peg.687"/>